<keyword evidence="6 10" id="KW-0418">Kinase</keyword>
<keyword evidence="7" id="KW-0067">ATP-binding</keyword>
<dbReference type="PRINTS" id="PR00344">
    <property type="entry name" value="BCTRLSENSOR"/>
</dbReference>
<evidence type="ECO:0000256" key="3">
    <source>
        <dbReference type="ARBA" id="ARBA00022553"/>
    </source>
</evidence>
<organism evidence="10 11">
    <name type="scientific">Microcoleus asticus IPMA8</name>
    <dbReference type="NCBI Taxonomy" id="2563858"/>
    <lineage>
        <taxon>Bacteria</taxon>
        <taxon>Bacillati</taxon>
        <taxon>Cyanobacteriota</taxon>
        <taxon>Cyanophyceae</taxon>
        <taxon>Oscillatoriophycideae</taxon>
        <taxon>Oscillatoriales</taxon>
        <taxon>Microcoleaceae</taxon>
        <taxon>Microcoleus</taxon>
        <taxon>Microcoleus asticus</taxon>
    </lineage>
</organism>
<dbReference type="PROSITE" id="PS50109">
    <property type="entry name" value="HIS_KIN"/>
    <property type="match status" value="1"/>
</dbReference>
<evidence type="ECO:0000256" key="5">
    <source>
        <dbReference type="ARBA" id="ARBA00022741"/>
    </source>
</evidence>
<evidence type="ECO:0000256" key="2">
    <source>
        <dbReference type="ARBA" id="ARBA00012438"/>
    </source>
</evidence>
<dbReference type="InterPro" id="IPR005467">
    <property type="entry name" value="His_kinase_dom"/>
</dbReference>
<accession>A0ABX2D7U9</accession>
<sequence>MNIFANAIDALEESNREASLEKIKAPAHCITIRTEMKSSDWVTIRISDNGTGIPDEIKAQIFNHLFTTKGVGKGTGLGLAIARQIVVEKHGGTIEVNSVLREGTEFTILLPMKR</sequence>
<keyword evidence="4" id="KW-0808">Transferase</keyword>
<dbReference type="PANTHER" id="PTHR43065:SF10">
    <property type="entry name" value="PEROXIDE STRESS-ACTIVATED HISTIDINE KINASE MAK3"/>
    <property type="match status" value="1"/>
</dbReference>
<keyword evidence="11" id="KW-1185">Reference proteome</keyword>
<dbReference type="SMART" id="SM00387">
    <property type="entry name" value="HATPase_c"/>
    <property type="match status" value="1"/>
</dbReference>
<proteinExistence type="predicted"/>
<dbReference type="InterPro" id="IPR003594">
    <property type="entry name" value="HATPase_dom"/>
</dbReference>
<dbReference type="InterPro" id="IPR036890">
    <property type="entry name" value="HATPase_C_sf"/>
</dbReference>
<evidence type="ECO:0000256" key="6">
    <source>
        <dbReference type="ARBA" id="ARBA00022777"/>
    </source>
</evidence>
<evidence type="ECO:0000256" key="7">
    <source>
        <dbReference type="ARBA" id="ARBA00022840"/>
    </source>
</evidence>
<feature type="domain" description="Histidine kinase" evidence="9">
    <location>
        <begin position="1"/>
        <end position="114"/>
    </location>
</feature>
<protein>
    <recommendedName>
        <fullName evidence="2">histidine kinase</fullName>
        <ecNumber evidence="2">2.7.13.3</ecNumber>
    </recommendedName>
</protein>
<comment type="caution">
    <text evidence="10">The sequence shown here is derived from an EMBL/GenBank/DDBJ whole genome shotgun (WGS) entry which is preliminary data.</text>
</comment>
<dbReference type="EC" id="2.7.13.3" evidence="2"/>
<name>A0ABX2D7U9_9CYAN</name>
<gene>
    <name evidence="10" type="primary">cckA_26</name>
    <name evidence="10" type="ORF">E5S67_06463</name>
</gene>
<dbReference type="InterPro" id="IPR004358">
    <property type="entry name" value="Sig_transdc_His_kin-like_C"/>
</dbReference>
<evidence type="ECO:0000256" key="1">
    <source>
        <dbReference type="ARBA" id="ARBA00000085"/>
    </source>
</evidence>
<evidence type="ECO:0000313" key="11">
    <source>
        <dbReference type="Proteomes" id="UP000702425"/>
    </source>
</evidence>
<dbReference type="Proteomes" id="UP000702425">
    <property type="component" value="Unassembled WGS sequence"/>
</dbReference>
<dbReference type="Pfam" id="PF02518">
    <property type="entry name" value="HATPase_c"/>
    <property type="match status" value="1"/>
</dbReference>
<dbReference type="GO" id="GO:0016301">
    <property type="term" value="F:kinase activity"/>
    <property type="evidence" value="ECO:0007669"/>
    <property type="project" value="UniProtKB-KW"/>
</dbReference>
<comment type="catalytic activity">
    <reaction evidence="1">
        <text>ATP + protein L-histidine = ADP + protein N-phospho-L-histidine.</text>
        <dbReference type="EC" id="2.7.13.3"/>
    </reaction>
</comment>
<dbReference type="PANTHER" id="PTHR43065">
    <property type="entry name" value="SENSOR HISTIDINE KINASE"/>
    <property type="match status" value="1"/>
</dbReference>
<evidence type="ECO:0000259" key="9">
    <source>
        <dbReference type="PROSITE" id="PS50109"/>
    </source>
</evidence>
<dbReference type="EMBL" id="SRRZ01000317">
    <property type="protein sequence ID" value="NQE38678.1"/>
    <property type="molecule type" value="Genomic_DNA"/>
</dbReference>
<evidence type="ECO:0000256" key="8">
    <source>
        <dbReference type="ARBA" id="ARBA00023012"/>
    </source>
</evidence>
<evidence type="ECO:0000313" key="10">
    <source>
        <dbReference type="EMBL" id="NQE38678.1"/>
    </source>
</evidence>
<keyword evidence="8" id="KW-0902">Two-component regulatory system</keyword>
<evidence type="ECO:0000256" key="4">
    <source>
        <dbReference type="ARBA" id="ARBA00022679"/>
    </source>
</evidence>
<dbReference type="Gene3D" id="3.30.565.10">
    <property type="entry name" value="Histidine kinase-like ATPase, C-terminal domain"/>
    <property type="match status" value="1"/>
</dbReference>
<reference evidence="10 11" key="1">
    <citation type="journal article" date="2020" name="Sci. Rep.">
        <title>A novel cyanobacterial geosmin producer, revising GeoA distribution and dispersion patterns in Bacteria.</title>
        <authorList>
            <person name="Churro C."/>
            <person name="Semedo-Aguiar A.P."/>
            <person name="Silva A.D."/>
            <person name="Pereira-Leal J.B."/>
            <person name="Leite R.B."/>
        </authorList>
    </citation>
    <scope>NUCLEOTIDE SEQUENCE [LARGE SCALE GENOMIC DNA]</scope>
    <source>
        <strain evidence="10 11">IPMA8</strain>
    </source>
</reference>
<keyword evidence="3" id="KW-0597">Phosphoprotein</keyword>
<keyword evidence="5" id="KW-0547">Nucleotide-binding</keyword>
<dbReference type="SUPFAM" id="SSF55874">
    <property type="entry name" value="ATPase domain of HSP90 chaperone/DNA topoisomerase II/histidine kinase"/>
    <property type="match status" value="1"/>
</dbReference>